<gene>
    <name evidence="14" type="primary">gabT</name>
    <name evidence="14" type="ORF">RB614_24800</name>
</gene>
<dbReference type="Gene3D" id="3.90.1150.10">
    <property type="entry name" value="Aspartate Aminotransferase, domain 1"/>
    <property type="match status" value="1"/>
</dbReference>
<dbReference type="Pfam" id="PF00202">
    <property type="entry name" value="Aminotran_3"/>
    <property type="match status" value="2"/>
</dbReference>
<dbReference type="NCBIfam" id="NF004714">
    <property type="entry name" value="PRK06058.1"/>
    <property type="match status" value="1"/>
</dbReference>
<dbReference type="CDD" id="cd00610">
    <property type="entry name" value="OAT_like"/>
    <property type="match status" value="1"/>
</dbReference>
<dbReference type="PIRSF" id="PIRSF000521">
    <property type="entry name" value="Transaminase_4ab_Lys_Orn"/>
    <property type="match status" value="1"/>
</dbReference>
<evidence type="ECO:0000256" key="12">
    <source>
        <dbReference type="ARBA" id="ARBA00050054"/>
    </source>
</evidence>
<dbReference type="InterPro" id="IPR015424">
    <property type="entry name" value="PyrdxlP-dep_Trfase"/>
</dbReference>
<dbReference type="EMBL" id="JAVHUY010000024">
    <property type="protein sequence ID" value="MDQ7907746.1"/>
    <property type="molecule type" value="Genomic_DNA"/>
</dbReference>
<evidence type="ECO:0000256" key="10">
    <source>
        <dbReference type="ARBA" id="ARBA00030857"/>
    </source>
</evidence>
<evidence type="ECO:0000313" key="15">
    <source>
        <dbReference type="Proteomes" id="UP001230908"/>
    </source>
</evidence>
<dbReference type="EC" id="2.6.1.22" evidence="5"/>
<evidence type="ECO:0000256" key="5">
    <source>
        <dbReference type="ARBA" id="ARBA00012876"/>
    </source>
</evidence>
<dbReference type="InterPro" id="IPR004632">
    <property type="entry name" value="4NH2But_aminotransferase_bac"/>
</dbReference>
<protein>
    <recommendedName>
        <fullName evidence="10">(S)-3-amino-2-methylpropionate transaminase</fullName>
        <ecNumber evidence="5">2.6.1.22</ecNumber>
    </recommendedName>
    <alternativeName>
        <fullName evidence="10">(S)-3-amino-2-methylpropionate transaminase</fullName>
    </alternativeName>
    <alternativeName>
        <fullName evidence="12">Glutamate:succinic semialdehyde transaminase</fullName>
    </alternativeName>
    <alternativeName>
        <fullName evidence="9">L-AIBAT</fullName>
    </alternativeName>
</protein>
<evidence type="ECO:0000313" key="14">
    <source>
        <dbReference type="EMBL" id="MDQ7907746.1"/>
    </source>
</evidence>
<dbReference type="PANTHER" id="PTHR11986">
    <property type="entry name" value="AMINOTRANSFERASE CLASS III"/>
    <property type="match status" value="1"/>
</dbReference>
<evidence type="ECO:0000256" key="7">
    <source>
        <dbReference type="ARBA" id="ARBA00022679"/>
    </source>
</evidence>
<evidence type="ECO:0000256" key="4">
    <source>
        <dbReference type="ARBA" id="ARBA00008954"/>
    </source>
</evidence>
<comment type="catalytic activity">
    <reaction evidence="1">
        <text>(S)-3-amino-2-methylpropanoate + 2-oxoglutarate = 2-methyl-3-oxopropanoate + L-glutamate</text>
        <dbReference type="Rhea" id="RHEA:13993"/>
        <dbReference type="ChEBI" id="CHEBI:16810"/>
        <dbReference type="ChEBI" id="CHEBI:29985"/>
        <dbReference type="ChEBI" id="CHEBI:57700"/>
        <dbReference type="ChEBI" id="CHEBI:58655"/>
        <dbReference type="EC" id="2.6.1.22"/>
    </reaction>
</comment>
<dbReference type="RefSeq" id="WP_308715013.1">
    <property type="nucleotide sequence ID" value="NZ_JAVHUY010000024.1"/>
</dbReference>
<organism evidence="14 15">
    <name type="scientific">Phytohabitans maris</name>
    <dbReference type="NCBI Taxonomy" id="3071409"/>
    <lineage>
        <taxon>Bacteria</taxon>
        <taxon>Bacillati</taxon>
        <taxon>Actinomycetota</taxon>
        <taxon>Actinomycetes</taxon>
        <taxon>Micromonosporales</taxon>
        <taxon>Micromonosporaceae</taxon>
    </lineage>
</organism>
<dbReference type="SUPFAM" id="SSF53383">
    <property type="entry name" value="PLP-dependent transferases"/>
    <property type="match status" value="1"/>
</dbReference>
<dbReference type="Proteomes" id="UP001230908">
    <property type="component" value="Unassembled WGS sequence"/>
</dbReference>
<dbReference type="InterPro" id="IPR015422">
    <property type="entry name" value="PyrdxlP-dep_Trfase_small"/>
</dbReference>
<keyword evidence="7 14" id="KW-0808">Transferase</keyword>
<evidence type="ECO:0000256" key="3">
    <source>
        <dbReference type="ARBA" id="ARBA00005176"/>
    </source>
</evidence>
<evidence type="ECO:0000256" key="6">
    <source>
        <dbReference type="ARBA" id="ARBA00022576"/>
    </source>
</evidence>
<reference evidence="14 15" key="1">
    <citation type="submission" date="2023-08" db="EMBL/GenBank/DDBJ databases">
        <title>Phytohabitans sansha sp. nov., isolated from marine sediment.</title>
        <authorList>
            <person name="Zhao Y."/>
            <person name="Yi K."/>
        </authorList>
    </citation>
    <scope>NUCLEOTIDE SEQUENCE [LARGE SCALE GENOMIC DNA]</scope>
    <source>
        <strain evidence="14 15">ZYX-F-186</strain>
    </source>
</reference>
<dbReference type="PANTHER" id="PTHR11986:SF58">
    <property type="entry name" value="LEUCINE_METHIONINE RACEMASE"/>
    <property type="match status" value="1"/>
</dbReference>
<accession>A0ABU0ZM82</accession>
<evidence type="ECO:0000256" key="1">
    <source>
        <dbReference type="ARBA" id="ARBA00001750"/>
    </source>
</evidence>
<comment type="similarity">
    <text evidence="4 13">Belongs to the class-III pyridoxal-phosphate-dependent aminotransferase family.</text>
</comment>
<dbReference type="InterPro" id="IPR050103">
    <property type="entry name" value="Class-III_PLP-dep_AT"/>
</dbReference>
<dbReference type="GO" id="GO:0034386">
    <property type="term" value="F:4-aminobutyrate:2-oxoglutarate transaminase activity"/>
    <property type="evidence" value="ECO:0007669"/>
    <property type="project" value="UniProtKB-EC"/>
</dbReference>
<dbReference type="InterPro" id="IPR015421">
    <property type="entry name" value="PyrdxlP-dep_Trfase_major"/>
</dbReference>
<comment type="pathway">
    <text evidence="3">Amino-acid degradation; 4-aminobutanoate degradation.</text>
</comment>
<proteinExistence type="inferred from homology"/>
<dbReference type="Gene3D" id="3.40.640.10">
    <property type="entry name" value="Type I PLP-dependent aspartate aminotransferase-like (Major domain)"/>
    <property type="match status" value="1"/>
</dbReference>
<evidence type="ECO:0000256" key="13">
    <source>
        <dbReference type="RuleBase" id="RU003560"/>
    </source>
</evidence>
<comment type="caution">
    <text evidence="14">The sequence shown here is derived from an EMBL/GenBank/DDBJ whole genome shotgun (WGS) entry which is preliminary data.</text>
</comment>
<comment type="catalytic activity">
    <reaction evidence="11">
        <text>4-aminobutanoate + 2-oxoglutarate = succinate semialdehyde + L-glutamate</text>
        <dbReference type="Rhea" id="RHEA:23352"/>
        <dbReference type="ChEBI" id="CHEBI:16810"/>
        <dbReference type="ChEBI" id="CHEBI:29985"/>
        <dbReference type="ChEBI" id="CHEBI:57706"/>
        <dbReference type="ChEBI" id="CHEBI:59888"/>
        <dbReference type="EC" id="2.6.1.19"/>
    </reaction>
</comment>
<comment type="cofactor">
    <cofactor evidence="2">
        <name>pyridoxal 5'-phosphate</name>
        <dbReference type="ChEBI" id="CHEBI:597326"/>
    </cofactor>
</comment>
<dbReference type="NCBIfam" id="TIGR00700">
    <property type="entry name" value="GABAtrnsam"/>
    <property type="match status" value="1"/>
</dbReference>
<dbReference type="InterPro" id="IPR005814">
    <property type="entry name" value="Aminotrans_3"/>
</dbReference>
<evidence type="ECO:0000256" key="11">
    <source>
        <dbReference type="ARBA" id="ARBA00048021"/>
    </source>
</evidence>
<evidence type="ECO:0000256" key="2">
    <source>
        <dbReference type="ARBA" id="ARBA00001933"/>
    </source>
</evidence>
<name>A0ABU0ZM82_9ACTN</name>
<evidence type="ECO:0000256" key="8">
    <source>
        <dbReference type="ARBA" id="ARBA00022898"/>
    </source>
</evidence>
<sequence>MTTSEELHKRRTAAVARGVGSVIDSYVDHAGGGTLTDVDGREWIDFASGIAVTSVGNAAPRVVAAVREQVARFTHTCFMVAPYESYVAVAETLNALTPGAFEKRSALFNSGAEAVENAVKIARHATGRPAVVVFDHAYHGRTNLTMAMTAKNMPYKHRFGPFAGEVYRVPMSYPFRDGGLSGTEAAARALDQVDKQVGAANVAAIVAEPIQGEGGFVVPAGGFLPALATWAASAGALFVADEIQTGFCRTGSWFACEHEGGVPGPGARVAGTRPEHQGQAEWVPDLVTTAKGIAGGLPLAAVTGRAEIMDAVHPGGLGGTYGGNPLACAAALAAIETMRELDLAAAARHIESVMMPRLRTLAGRDQRIGDVRGRGAMLAVEIVQPGTTTPDPTTAGAVSAACHRAGLLTLTCGTYGNVLRFLPPLVIDDPTLERGLRILEEAFSTT</sequence>
<keyword evidence="8 13" id="KW-0663">Pyridoxal phosphate</keyword>
<evidence type="ECO:0000256" key="9">
    <source>
        <dbReference type="ARBA" id="ARBA00029760"/>
    </source>
</evidence>
<keyword evidence="6 14" id="KW-0032">Aminotransferase</keyword>
<keyword evidence="15" id="KW-1185">Reference proteome</keyword>